<evidence type="ECO:0008006" key="5">
    <source>
        <dbReference type="Google" id="ProtNLM"/>
    </source>
</evidence>
<feature type="region of interest" description="Disordered" evidence="1">
    <location>
        <begin position="96"/>
        <end position="138"/>
    </location>
</feature>
<sequence>MTETDEKHENPGEKTPVKQGLHGWKAALAMFGCGTLAAFAVFGVIAWVLNTVFSSFSSGVDSNEGAQYAPQPPDTPREEFESDLFDMCGIVENEGQGRVEWSENPGSIDDSSLDGGEPGDNDLVRSDECSGGMTPSGVDSTASWDFTFEYEAVIYAPQDDREELASQSYDEWMNTAEPELGEVQDTGESPLGDEATYFYGTPESGSGTMYVVVVQQRSAVYQMTMSSTDDVSLGSYNAEANEFRARLDREFFSLIPE</sequence>
<evidence type="ECO:0000256" key="1">
    <source>
        <dbReference type="SAM" id="MobiDB-lite"/>
    </source>
</evidence>
<keyword evidence="2" id="KW-0472">Membrane</keyword>
<protein>
    <recommendedName>
        <fullName evidence="5">Serine/threonine protein kinase</fullName>
    </recommendedName>
</protein>
<feature type="transmembrane region" description="Helical" evidence="2">
    <location>
        <begin position="28"/>
        <end position="49"/>
    </location>
</feature>
<keyword evidence="2" id="KW-0812">Transmembrane</keyword>
<evidence type="ECO:0000313" key="4">
    <source>
        <dbReference type="Proteomes" id="UP000806528"/>
    </source>
</evidence>
<name>A0ABR9P8I2_9ACTN</name>
<keyword evidence="2" id="KW-1133">Transmembrane helix</keyword>
<reference evidence="3 4" key="1">
    <citation type="submission" date="2020-09" db="EMBL/GenBank/DDBJ databases">
        <title>Diversity and distribution of actinomycetes associated with coral in the coast of Hainan.</title>
        <authorList>
            <person name="Li F."/>
        </authorList>
    </citation>
    <scope>NUCLEOTIDE SEQUENCE [LARGE SCALE GENOMIC DNA]</scope>
    <source>
        <strain evidence="3 4">HNM0947</strain>
    </source>
</reference>
<organism evidence="3 4">
    <name type="scientific">Nocardiopsis coralli</name>
    <dbReference type="NCBI Taxonomy" id="2772213"/>
    <lineage>
        <taxon>Bacteria</taxon>
        <taxon>Bacillati</taxon>
        <taxon>Actinomycetota</taxon>
        <taxon>Actinomycetes</taxon>
        <taxon>Streptosporangiales</taxon>
        <taxon>Nocardiopsidaceae</taxon>
        <taxon>Nocardiopsis</taxon>
    </lineage>
</organism>
<gene>
    <name evidence="3" type="ORF">IDM40_15625</name>
</gene>
<dbReference type="EMBL" id="JADBGI010000013">
    <property type="protein sequence ID" value="MBE3000124.1"/>
    <property type="molecule type" value="Genomic_DNA"/>
</dbReference>
<evidence type="ECO:0000313" key="3">
    <source>
        <dbReference type="EMBL" id="MBE3000124.1"/>
    </source>
</evidence>
<dbReference type="RefSeq" id="WP_193122744.1">
    <property type="nucleotide sequence ID" value="NZ_JADBGI010000013.1"/>
</dbReference>
<accession>A0ABR9P8I2</accession>
<evidence type="ECO:0000256" key="2">
    <source>
        <dbReference type="SAM" id="Phobius"/>
    </source>
</evidence>
<dbReference type="Proteomes" id="UP000806528">
    <property type="component" value="Unassembled WGS sequence"/>
</dbReference>
<proteinExistence type="predicted"/>
<comment type="caution">
    <text evidence="3">The sequence shown here is derived from an EMBL/GenBank/DDBJ whole genome shotgun (WGS) entry which is preliminary data.</text>
</comment>
<keyword evidence="4" id="KW-1185">Reference proteome</keyword>